<sequence length="55" mass="6153">MMESGDWGFGIWDSTRRFSATGSLWLAPDRLPTTAIRKLADLRISESQIPNSESP</sequence>
<proteinExistence type="predicted"/>
<comment type="caution">
    <text evidence="1">The sequence shown here is derived from an EMBL/GenBank/DDBJ whole genome shotgun (WGS) entry which is preliminary data.</text>
</comment>
<accession>A0ABU1XZU7</accession>
<dbReference type="EMBL" id="JAVDWO010000014">
    <property type="protein sequence ID" value="MDR7194290.1"/>
    <property type="molecule type" value="Genomic_DNA"/>
</dbReference>
<name>A0ABU1XZU7_9GAMM</name>
<keyword evidence="2" id="KW-1185">Reference proteome</keyword>
<reference evidence="1 2" key="1">
    <citation type="submission" date="2023-07" db="EMBL/GenBank/DDBJ databases">
        <title>Sorghum-associated microbial communities from plants grown in Nebraska, USA.</title>
        <authorList>
            <person name="Schachtman D."/>
        </authorList>
    </citation>
    <scope>NUCLEOTIDE SEQUENCE [LARGE SCALE GENOMIC DNA]</scope>
    <source>
        <strain evidence="1 2">4099</strain>
    </source>
</reference>
<evidence type="ECO:0000313" key="2">
    <source>
        <dbReference type="Proteomes" id="UP001256588"/>
    </source>
</evidence>
<protein>
    <submittedName>
        <fullName evidence="1">Uncharacterized protein</fullName>
    </submittedName>
</protein>
<evidence type="ECO:0000313" key="1">
    <source>
        <dbReference type="EMBL" id="MDR7194290.1"/>
    </source>
</evidence>
<organism evidence="1 2">
    <name type="scientific">Luteimonas terrae</name>
    <dbReference type="NCBI Taxonomy" id="1530191"/>
    <lineage>
        <taxon>Bacteria</taxon>
        <taxon>Pseudomonadati</taxon>
        <taxon>Pseudomonadota</taxon>
        <taxon>Gammaproteobacteria</taxon>
        <taxon>Lysobacterales</taxon>
        <taxon>Lysobacteraceae</taxon>
        <taxon>Luteimonas</taxon>
    </lineage>
</organism>
<dbReference type="Proteomes" id="UP001256588">
    <property type="component" value="Unassembled WGS sequence"/>
</dbReference>
<gene>
    <name evidence="1" type="ORF">J2W68_003035</name>
</gene>